<keyword evidence="3" id="KW-1185">Reference proteome</keyword>
<comment type="caution">
    <text evidence="2">The sequence shown here is derived from an EMBL/GenBank/DDBJ whole genome shotgun (WGS) entry which is preliminary data.</text>
</comment>
<evidence type="ECO:0000313" key="3">
    <source>
        <dbReference type="Proteomes" id="UP000734511"/>
    </source>
</evidence>
<name>A0ABX0ZGW4_9ACTN</name>
<dbReference type="InterPro" id="IPR008964">
    <property type="entry name" value="Invasin/intimin_cell_adhesion"/>
</dbReference>
<dbReference type="EMBL" id="JAATEJ010000001">
    <property type="protein sequence ID" value="NJP42270.1"/>
    <property type="molecule type" value="Genomic_DNA"/>
</dbReference>
<dbReference type="InterPro" id="IPR054604">
    <property type="entry name" value="SbsC_Big-like"/>
</dbReference>
<dbReference type="Proteomes" id="UP000734511">
    <property type="component" value="Unassembled WGS sequence"/>
</dbReference>
<dbReference type="SMART" id="SM00635">
    <property type="entry name" value="BID_2"/>
    <property type="match status" value="1"/>
</dbReference>
<proteinExistence type="predicted"/>
<dbReference type="RefSeq" id="WP_167981105.1">
    <property type="nucleotide sequence ID" value="NZ_JAATEJ010000001.1"/>
</dbReference>
<protein>
    <submittedName>
        <fullName evidence="2">Ig domain-containing protein</fullName>
    </submittedName>
</protein>
<dbReference type="Pfam" id="PF22359">
    <property type="entry name" value="Big-like"/>
    <property type="match status" value="1"/>
</dbReference>
<evidence type="ECO:0000259" key="1">
    <source>
        <dbReference type="SMART" id="SM00635"/>
    </source>
</evidence>
<dbReference type="Gene3D" id="2.60.40.1080">
    <property type="match status" value="1"/>
</dbReference>
<dbReference type="SUPFAM" id="SSF49373">
    <property type="entry name" value="Invasin/intimin cell-adhesion fragments"/>
    <property type="match status" value="1"/>
</dbReference>
<evidence type="ECO:0000313" key="2">
    <source>
        <dbReference type="EMBL" id="NJP42270.1"/>
    </source>
</evidence>
<feature type="domain" description="BIG2" evidence="1">
    <location>
        <begin position="173"/>
        <end position="253"/>
    </location>
</feature>
<gene>
    <name evidence="2" type="ORF">HCN08_02395</name>
</gene>
<reference evidence="2 3" key="1">
    <citation type="submission" date="2020-03" db="EMBL/GenBank/DDBJ databases">
        <title>WGS of actinomycetes isolated from Thailand.</title>
        <authorList>
            <person name="Thawai C."/>
        </authorList>
    </citation>
    <scope>NUCLEOTIDE SEQUENCE [LARGE SCALE GENOMIC DNA]</scope>
    <source>
        <strain evidence="2 3">PRB2-1</strain>
    </source>
</reference>
<sequence length="257" mass="26706">MSGDPTLANLWTDADVLVSPNLSATLPADANTPFGPDWNLVGLLDGDDGFPETRDEDTDDKFAWGGILVRTSRQHFKLTKSFTALEDNPTTRALIWPGSTDTQIVVPRPARVLVAFETREGDKVRRLITALYAECSLDGDHGENETDLESATIACTIFPTAGGVLFHRQSTPVLESIEVAPATLGVDVGEIGALTATATYDDGSTANVTAEATWISSAPATATVTAGFVTGVAAGAANVSASFGGQTDTCAVTVSAG</sequence>
<organism evidence="2 3">
    <name type="scientific">Actinacidiphila epipremni</name>
    <dbReference type="NCBI Taxonomy" id="2053013"/>
    <lineage>
        <taxon>Bacteria</taxon>
        <taxon>Bacillati</taxon>
        <taxon>Actinomycetota</taxon>
        <taxon>Actinomycetes</taxon>
        <taxon>Kitasatosporales</taxon>
        <taxon>Streptomycetaceae</taxon>
        <taxon>Actinacidiphila</taxon>
    </lineage>
</organism>
<accession>A0ABX0ZGW4</accession>
<dbReference type="InterPro" id="IPR003343">
    <property type="entry name" value="Big_2"/>
</dbReference>